<evidence type="ECO:0000256" key="1">
    <source>
        <dbReference type="ARBA" id="ARBA00004241"/>
    </source>
</evidence>
<dbReference type="SUPFAM" id="SSF54523">
    <property type="entry name" value="Pili subunits"/>
    <property type="match status" value="1"/>
</dbReference>
<reference evidence="4 5" key="1">
    <citation type="journal article" date="2012" name="Front. Microbiol.">
        <title>Redundancy and modularity in membrane-associated dissimilatory nitrate reduction in Bacillus.</title>
        <authorList>
            <person name="Heylen K."/>
            <person name="Keltjens J."/>
        </authorList>
    </citation>
    <scope>NUCLEOTIDE SEQUENCE [LARGE SCALE GENOMIC DNA]</scope>
    <source>
        <strain evidence="4 5">LMG 9581</strain>
    </source>
</reference>
<evidence type="ECO:0000256" key="3">
    <source>
        <dbReference type="SAM" id="Phobius"/>
    </source>
</evidence>
<dbReference type="InterPro" id="IPR012902">
    <property type="entry name" value="N_methyl_site"/>
</dbReference>
<dbReference type="RefSeq" id="WP_003331815.1">
    <property type="nucleotide sequence ID" value="NZ_AJLR01000111.1"/>
</dbReference>
<dbReference type="STRING" id="1131731.BAZO_12259"/>
<dbReference type="InterPro" id="IPR045584">
    <property type="entry name" value="Pilin-like"/>
</dbReference>
<dbReference type="Proteomes" id="UP000006315">
    <property type="component" value="Unassembled WGS sequence"/>
</dbReference>
<proteinExistence type="predicted"/>
<dbReference type="AlphaFoldDB" id="K6D9L8"/>
<evidence type="ECO:0008006" key="6">
    <source>
        <dbReference type="Google" id="ProtNLM"/>
    </source>
</evidence>
<protein>
    <recommendedName>
        <fullName evidence="6">Prepilin-type N-terminal cleavage/methylation domain-containing protein</fullName>
    </recommendedName>
</protein>
<sequence>MFKKYLLNSKGLTLLELLAVVVILGIISVIAMIAIVNVIANTKKDAHIANAILLVNEAKKYIITEQIEINDSSGQTIYLKTLIDQQYLSPIKDPHSDGYYDPDETNVKIIKVGNRNVYTVALKSTTNGFYTNHVKDVFLLTREDIEIKAP</sequence>
<dbReference type="GO" id="GO:0009986">
    <property type="term" value="C:cell surface"/>
    <property type="evidence" value="ECO:0007669"/>
    <property type="project" value="UniProtKB-SubCell"/>
</dbReference>
<keyword evidence="3" id="KW-0812">Transmembrane</keyword>
<organism evidence="4 5">
    <name type="scientific">Schinkia azotoformans LMG 9581</name>
    <dbReference type="NCBI Taxonomy" id="1131731"/>
    <lineage>
        <taxon>Bacteria</taxon>
        <taxon>Bacillati</taxon>
        <taxon>Bacillota</taxon>
        <taxon>Bacilli</taxon>
        <taxon>Bacillales</taxon>
        <taxon>Bacillaceae</taxon>
        <taxon>Calidifontibacillus/Schinkia group</taxon>
        <taxon>Schinkia</taxon>
    </lineage>
</organism>
<name>K6D9L8_SCHAZ</name>
<dbReference type="PATRIC" id="fig|1131731.3.peg.2512"/>
<dbReference type="NCBIfam" id="TIGR02532">
    <property type="entry name" value="IV_pilin_GFxxxE"/>
    <property type="match status" value="1"/>
</dbReference>
<keyword evidence="3" id="KW-0472">Membrane</keyword>
<keyword evidence="3" id="KW-1133">Transmembrane helix</keyword>
<evidence type="ECO:0000256" key="2">
    <source>
        <dbReference type="ARBA" id="ARBA00023287"/>
    </source>
</evidence>
<gene>
    <name evidence="4" type="ORF">BAZO_12259</name>
</gene>
<comment type="subcellular location">
    <subcellularLocation>
        <location evidence="1">Cell surface</location>
    </subcellularLocation>
</comment>
<dbReference type="Pfam" id="PF07963">
    <property type="entry name" value="N_methyl"/>
    <property type="match status" value="1"/>
</dbReference>
<keyword evidence="5" id="KW-1185">Reference proteome</keyword>
<dbReference type="GO" id="GO:0030420">
    <property type="term" value="P:establishment of competence for transformation"/>
    <property type="evidence" value="ECO:0007669"/>
    <property type="project" value="UniProtKB-KW"/>
</dbReference>
<dbReference type="Gene3D" id="3.30.700.10">
    <property type="entry name" value="Glycoprotein, Type 4 Pilin"/>
    <property type="match status" value="1"/>
</dbReference>
<accession>K6D9L8</accession>
<comment type="caution">
    <text evidence="4">The sequence shown here is derived from an EMBL/GenBank/DDBJ whole genome shotgun (WGS) entry which is preliminary data.</text>
</comment>
<evidence type="ECO:0000313" key="4">
    <source>
        <dbReference type="EMBL" id="EKN64974.1"/>
    </source>
</evidence>
<feature type="transmembrane region" description="Helical" evidence="3">
    <location>
        <begin position="12"/>
        <end position="40"/>
    </location>
</feature>
<keyword evidence="2" id="KW-0178">Competence</keyword>
<evidence type="ECO:0000313" key="5">
    <source>
        <dbReference type="Proteomes" id="UP000006315"/>
    </source>
</evidence>
<dbReference type="EMBL" id="AJLR01000111">
    <property type="protein sequence ID" value="EKN64974.1"/>
    <property type="molecule type" value="Genomic_DNA"/>
</dbReference>
<dbReference type="PROSITE" id="PS00409">
    <property type="entry name" value="PROKAR_NTER_METHYL"/>
    <property type="match status" value="1"/>
</dbReference>